<organism evidence="2 3">
    <name type="scientific">Lishizhenia tianjinensis</name>
    <dbReference type="NCBI Taxonomy" id="477690"/>
    <lineage>
        <taxon>Bacteria</taxon>
        <taxon>Pseudomonadati</taxon>
        <taxon>Bacteroidota</taxon>
        <taxon>Flavobacteriia</taxon>
        <taxon>Flavobacteriales</taxon>
        <taxon>Crocinitomicaceae</taxon>
        <taxon>Lishizhenia</taxon>
    </lineage>
</organism>
<reference evidence="2 3" key="1">
    <citation type="submission" date="2016-10" db="EMBL/GenBank/DDBJ databases">
        <authorList>
            <person name="de Groot N.N."/>
        </authorList>
    </citation>
    <scope>NUCLEOTIDE SEQUENCE [LARGE SCALE GENOMIC DNA]</scope>
    <source>
        <strain evidence="2 3">CGMCC 1.7005</strain>
    </source>
</reference>
<keyword evidence="1" id="KW-0472">Membrane</keyword>
<dbReference type="OrthoDB" id="653560at2"/>
<evidence type="ECO:0000256" key="1">
    <source>
        <dbReference type="SAM" id="Phobius"/>
    </source>
</evidence>
<evidence type="ECO:0000313" key="3">
    <source>
        <dbReference type="Proteomes" id="UP000236454"/>
    </source>
</evidence>
<evidence type="ECO:0000313" key="2">
    <source>
        <dbReference type="EMBL" id="SFT75183.1"/>
    </source>
</evidence>
<dbReference type="AlphaFoldDB" id="A0A1I7AJV4"/>
<dbReference type="Proteomes" id="UP000236454">
    <property type="component" value="Unassembled WGS sequence"/>
</dbReference>
<feature type="transmembrane region" description="Helical" evidence="1">
    <location>
        <begin position="204"/>
        <end position="221"/>
    </location>
</feature>
<keyword evidence="3" id="KW-1185">Reference proteome</keyword>
<dbReference type="RefSeq" id="WP_090249294.1">
    <property type="nucleotide sequence ID" value="NZ_FPAS01000003.1"/>
</dbReference>
<gene>
    <name evidence="2" type="ORF">SAMN05216474_2159</name>
</gene>
<keyword evidence="1" id="KW-1133">Transmembrane helix</keyword>
<accession>A0A1I7AJV4</accession>
<protein>
    <submittedName>
        <fullName evidence="2">Uncharacterized protein</fullName>
    </submittedName>
</protein>
<dbReference type="EMBL" id="FPAS01000003">
    <property type="protein sequence ID" value="SFT75183.1"/>
    <property type="molecule type" value="Genomic_DNA"/>
</dbReference>
<dbReference type="STRING" id="477690.SAMN05216474_2159"/>
<name>A0A1I7AJV4_9FLAO</name>
<keyword evidence="1" id="KW-0812">Transmembrane</keyword>
<sequence>MIAQVRQIAKDRGFVLYEEPYRLNIWAFRANSEKPNSFDDELHVFTNIAQSGRPKWAYLVFKITTDPGTYWLKNPMNPKGTAILKAGQYVDVYRIDKHRNKYYALCQRNGKVTVIRDYDRDSLLDFNNGKEETGMFGINIHRARKTGETYTVDNHSAGCQVFKNANDFNFFMKLCEVHRKLYGNKFTYTLIDKRMEFRSKLKKITIGSVLISILLGGYFLVTNEDNE</sequence>
<proteinExistence type="predicted"/>